<keyword evidence="3" id="KW-1185">Reference proteome</keyword>
<dbReference type="EMBL" id="BMOY01000001">
    <property type="protein sequence ID" value="GGI95038.1"/>
    <property type="molecule type" value="Genomic_DNA"/>
</dbReference>
<dbReference type="Pfam" id="PF01809">
    <property type="entry name" value="YidD"/>
    <property type="match status" value="1"/>
</dbReference>
<accession>A0A917K2H2</accession>
<gene>
    <name evidence="2" type="primary">ytjA</name>
    <name evidence="2" type="ORF">GCM10010885_00770</name>
</gene>
<evidence type="ECO:0000256" key="1">
    <source>
        <dbReference type="HAMAP-Rule" id="MF_00386"/>
    </source>
</evidence>
<evidence type="ECO:0000313" key="2">
    <source>
        <dbReference type="EMBL" id="GGI95038.1"/>
    </source>
</evidence>
<comment type="subcellular location">
    <subcellularLocation>
        <location evidence="1">Cell membrane</location>
        <topology evidence="1">Peripheral membrane protein</topology>
        <orientation evidence="1">Cytoplasmic side</orientation>
    </subcellularLocation>
</comment>
<reference evidence="2" key="2">
    <citation type="submission" date="2020-09" db="EMBL/GenBank/DDBJ databases">
        <authorList>
            <person name="Sun Q."/>
            <person name="Ohkuma M."/>
        </authorList>
    </citation>
    <scope>NUCLEOTIDE SEQUENCE</scope>
    <source>
        <strain evidence="2">JCM 18487</strain>
    </source>
</reference>
<dbReference type="Proteomes" id="UP000637695">
    <property type="component" value="Unassembled WGS sequence"/>
</dbReference>
<comment type="function">
    <text evidence="1">Could be involved in insertion of integral membrane proteins into the membrane.</text>
</comment>
<dbReference type="HAMAP" id="MF_00386">
    <property type="entry name" value="UPF0161_YidD"/>
    <property type="match status" value="1"/>
</dbReference>
<name>A0A917K2H2_9BACL</name>
<dbReference type="SMART" id="SM01234">
    <property type="entry name" value="Haemolytic"/>
    <property type="match status" value="1"/>
</dbReference>
<dbReference type="AlphaFoldDB" id="A0A917K2H2"/>
<evidence type="ECO:0000313" key="3">
    <source>
        <dbReference type="Proteomes" id="UP000637695"/>
    </source>
</evidence>
<reference evidence="2" key="1">
    <citation type="journal article" date="2014" name="Int. J. Syst. Evol. Microbiol.">
        <title>Complete genome sequence of Corynebacterium casei LMG S-19264T (=DSM 44701T), isolated from a smear-ripened cheese.</title>
        <authorList>
            <consortium name="US DOE Joint Genome Institute (JGI-PGF)"/>
            <person name="Walter F."/>
            <person name="Albersmeier A."/>
            <person name="Kalinowski J."/>
            <person name="Ruckert C."/>
        </authorList>
    </citation>
    <scope>NUCLEOTIDE SEQUENCE</scope>
    <source>
        <strain evidence="2">JCM 18487</strain>
    </source>
</reference>
<protein>
    <recommendedName>
        <fullName evidence="1">Putative membrane protein insertion efficiency factor</fullName>
    </recommendedName>
</protein>
<dbReference type="RefSeq" id="WP_188880480.1">
    <property type="nucleotide sequence ID" value="NZ_BMOY01000001.1"/>
</dbReference>
<sequence>MLAKMLIVLIRGYQVWISPLFPARCRFLPTCSEYSVEAIRRFGVWYGGWLTLRRLVKCGPWHPGGFDPVPQRK</sequence>
<dbReference type="PANTHER" id="PTHR33383">
    <property type="entry name" value="MEMBRANE PROTEIN INSERTION EFFICIENCY FACTOR-RELATED"/>
    <property type="match status" value="1"/>
</dbReference>
<dbReference type="PANTHER" id="PTHR33383:SF1">
    <property type="entry name" value="MEMBRANE PROTEIN INSERTION EFFICIENCY FACTOR-RELATED"/>
    <property type="match status" value="1"/>
</dbReference>
<dbReference type="NCBIfam" id="TIGR00278">
    <property type="entry name" value="membrane protein insertion efficiency factor YidD"/>
    <property type="match status" value="1"/>
</dbReference>
<dbReference type="GO" id="GO:0005886">
    <property type="term" value="C:plasma membrane"/>
    <property type="evidence" value="ECO:0007669"/>
    <property type="project" value="UniProtKB-SubCell"/>
</dbReference>
<proteinExistence type="inferred from homology"/>
<comment type="similarity">
    <text evidence="1">Belongs to the UPF0161 family.</text>
</comment>
<comment type="caution">
    <text evidence="2">The sequence shown here is derived from an EMBL/GenBank/DDBJ whole genome shotgun (WGS) entry which is preliminary data.</text>
</comment>
<organism evidence="2 3">
    <name type="scientific">Alicyclobacillus cellulosilyticus</name>
    <dbReference type="NCBI Taxonomy" id="1003997"/>
    <lineage>
        <taxon>Bacteria</taxon>
        <taxon>Bacillati</taxon>
        <taxon>Bacillota</taxon>
        <taxon>Bacilli</taxon>
        <taxon>Bacillales</taxon>
        <taxon>Alicyclobacillaceae</taxon>
        <taxon>Alicyclobacillus</taxon>
    </lineage>
</organism>
<keyword evidence="1" id="KW-1003">Cell membrane</keyword>
<dbReference type="InterPro" id="IPR002696">
    <property type="entry name" value="Membr_insert_effic_factor_YidD"/>
</dbReference>
<keyword evidence="1" id="KW-0472">Membrane</keyword>